<evidence type="ECO:0000259" key="2">
    <source>
        <dbReference type="Pfam" id="PF00534"/>
    </source>
</evidence>
<feature type="domain" description="Glycosyltransferase subfamily 4-like N-terminal" evidence="3">
    <location>
        <begin position="18"/>
        <end position="181"/>
    </location>
</feature>
<dbReference type="EMBL" id="LBVR01000039">
    <property type="protein sequence ID" value="KKQ90340.1"/>
    <property type="molecule type" value="Genomic_DNA"/>
</dbReference>
<keyword evidence="1 4" id="KW-0808">Transferase</keyword>
<dbReference type="InterPro" id="IPR028098">
    <property type="entry name" value="Glyco_trans_4-like_N"/>
</dbReference>
<dbReference type="Proteomes" id="UP000033841">
    <property type="component" value="Unassembled WGS sequence"/>
</dbReference>
<dbReference type="CDD" id="cd03809">
    <property type="entry name" value="GT4_MtfB-like"/>
    <property type="match status" value="1"/>
</dbReference>
<comment type="caution">
    <text evidence="4">The sequence shown here is derived from an EMBL/GenBank/DDBJ whole genome shotgun (WGS) entry which is preliminary data.</text>
</comment>
<accession>A0A0G0LQT3</accession>
<protein>
    <submittedName>
        <fullName evidence="4">Glycosyl transferase group 1</fullName>
    </submittedName>
</protein>
<dbReference type="PANTHER" id="PTHR46401:SF2">
    <property type="entry name" value="GLYCOSYLTRANSFERASE WBBK-RELATED"/>
    <property type="match status" value="1"/>
</dbReference>
<dbReference type="Gene3D" id="3.40.50.2000">
    <property type="entry name" value="Glycogen Phosphorylase B"/>
    <property type="match status" value="2"/>
</dbReference>
<sequence length="368" mass="43062">MKPKILFDARLYGTKHTGIGRYTKNLLLALKKNKDFKNYHWSLLVYPDLLAQIKKDLGNSFSYFTTTIKHYSVSEQILLPFYLYRFRSDLVHFSHFNKPLFYFGKSVVTIHDLIKHFSRGPSTTTRHPILYWPKYLAYLIQTFFTIKLNHIIVPSNFWRDYIISHFHLNPKKITTTYEATDPFFSNISSTIQTPQNYLIFTGNLYPHKNLNVIFQALKEIPDLKLKIISSRDLFKDQLTKEISKLKIKNQVEFLGYLPDSEFKDIYAKALALVHPSFLEGFSLTGLEAMALNCPVISSNSSCLPEIYQNSVLYFDPHQPKQLIKQIKLLQNNPKLRQSLINRGHLQVKKYSWENTAQLTLNVYHSLLK</sequence>
<dbReference type="GO" id="GO:0009103">
    <property type="term" value="P:lipopolysaccharide biosynthetic process"/>
    <property type="evidence" value="ECO:0007669"/>
    <property type="project" value="TreeGrafter"/>
</dbReference>
<evidence type="ECO:0000259" key="3">
    <source>
        <dbReference type="Pfam" id="PF13439"/>
    </source>
</evidence>
<dbReference type="Pfam" id="PF00534">
    <property type="entry name" value="Glycos_transf_1"/>
    <property type="match status" value="1"/>
</dbReference>
<gene>
    <name evidence="4" type="ORF">UT14_C0039G0005</name>
</gene>
<dbReference type="Pfam" id="PF13439">
    <property type="entry name" value="Glyco_transf_4"/>
    <property type="match status" value="1"/>
</dbReference>
<name>A0A0G0LQT3_9BACT</name>
<evidence type="ECO:0000256" key="1">
    <source>
        <dbReference type="ARBA" id="ARBA00022679"/>
    </source>
</evidence>
<proteinExistence type="predicted"/>
<dbReference type="PANTHER" id="PTHR46401">
    <property type="entry name" value="GLYCOSYLTRANSFERASE WBBK-RELATED"/>
    <property type="match status" value="1"/>
</dbReference>
<dbReference type="SUPFAM" id="SSF53756">
    <property type="entry name" value="UDP-Glycosyltransferase/glycogen phosphorylase"/>
    <property type="match status" value="1"/>
</dbReference>
<evidence type="ECO:0000313" key="4">
    <source>
        <dbReference type="EMBL" id="KKQ90340.1"/>
    </source>
</evidence>
<dbReference type="GO" id="GO:0016757">
    <property type="term" value="F:glycosyltransferase activity"/>
    <property type="evidence" value="ECO:0007669"/>
    <property type="project" value="InterPro"/>
</dbReference>
<dbReference type="InterPro" id="IPR001296">
    <property type="entry name" value="Glyco_trans_1"/>
</dbReference>
<dbReference type="AlphaFoldDB" id="A0A0G0LQT3"/>
<organism evidence="4 5">
    <name type="scientific">Candidatus Shapirobacteria bacterium GW2011_GWE1_38_92</name>
    <dbReference type="NCBI Taxonomy" id="1618489"/>
    <lineage>
        <taxon>Bacteria</taxon>
        <taxon>Candidatus Shapironibacteriota</taxon>
    </lineage>
</organism>
<evidence type="ECO:0000313" key="5">
    <source>
        <dbReference type="Proteomes" id="UP000033841"/>
    </source>
</evidence>
<reference evidence="4 5" key="1">
    <citation type="journal article" date="2015" name="Nature">
        <title>rRNA introns, odd ribosomes, and small enigmatic genomes across a large radiation of phyla.</title>
        <authorList>
            <person name="Brown C.T."/>
            <person name="Hug L.A."/>
            <person name="Thomas B.C."/>
            <person name="Sharon I."/>
            <person name="Castelle C.J."/>
            <person name="Singh A."/>
            <person name="Wilkins M.J."/>
            <person name="Williams K.H."/>
            <person name="Banfield J.F."/>
        </authorList>
    </citation>
    <scope>NUCLEOTIDE SEQUENCE [LARGE SCALE GENOMIC DNA]</scope>
</reference>
<feature type="domain" description="Glycosyl transferase family 1" evidence="2">
    <location>
        <begin position="189"/>
        <end position="343"/>
    </location>
</feature>